<evidence type="ECO:0000313" key="1">
    <source>
        <dbReference type="EMBL" id="EQD41936.1"/>
    </source>
</evidence>
<protein>
    <submittedName>
        <fullName evidence="1">Sulfide-quinone reductase</fullName>
    </submittedName>
</protein>
<comment type="caution">
    <text evidence="1">The sequence shown here is derived from an EMBL/GenBank/DDBJ whole genome shotgun (WGS) entry which is preliminary data.</text>
</comment>
<dbReference type="AlphaFoldDB" id="T0Z1W0"/>
<reference evidence="1" key="2">
    <citation type="journal article" date="2014" name="ISME J.">
        <title>Microbial stratification in low pH oxic and suboxic macroscopic growths along an acid mine drainage.</title>
        <authorList>
            <person name="Mendez-Garcia C."/>
            <person name="Mesa V."/>
            <person name="Sprenger R.R."/>
            <person name="Richter M."/>
            <person name="Diez M.S."/>
            <person name="Solano J."/>
            <person name="Bargiela R."/>
            <person name="Golyshina O.V."/>
            <person name="Manteca A."/>
            <person name="Ramos J.L."/>
            <person name="Gallego J.R."/>
            <person name="Llorente I."/>
            <person name="Martins Dos Santos V.A."/>
            <person name="Jensen O.N."/>
            <person name="Pelaez A.I."/>
            <person name="Sanchez J."/>
            <person name="Ferrer M."/>
        </authorList>
    </citation>
    <scope>NUCLEOTIDE SEQUENCE</scope>
</reference>
<accession>T0Z1W0</accession>
<proteinExistence type="predicted"/>
<reference evidence="1" key="1">
    <citation type="submission" date="2013-08" db="EMBL/GenBank/DDBJ databases">
        <authorList>
            <person name="Mendez C."/>
            <person name="Richter M."/>
            <person name="Ferrer M."/>
            <person name="Sanchez J."/>
        </authorList>
    </citation>
    <scope>NUCLEOTIDE SEQUENCE</scope>
</reference>
<name>T0Z1W0_9ZZZZ</name>
<organism evidence="1">
    <name type="scientific">mine drainage metagenome</name>
    <dbReference type="NCBI Taxonomy" id="410659"/>
    <lineage>
        <taxon>unclassified sequences</taxon>
        <taxon>metagenomes</taxon>
        <taxon>ecological metagenomes</taxon>
    </lineage>
</organism>
<dbReference type="EMBL" id="AUZX01011776">
    <property type="protein sequence ID" value="EQD41936.1"/>
    <property type="molecule type" value="Genomic_DNA"/>
</dbReference>
<sequence>MKPWDADHPLAPVVFCIGDMGAGKAFYIRADVWFGGTNQVLELGRVPYQLKMRCRDLFFLNHGRVPDAGLQLAQFSVESLSF</sequence>
<gene>
    <name evidence="1" type="ORF">B1A_16024</name>
</gene>